<dbReference type="PANTHER" id="PTHR11092:SF0">
    <property type="entry name" value="EPIMERASE FAMILY PROTEIN SDR39U1"/>
    <property type="match status" value="1"/>
</dbReference>
<dbReference type="InterPro" id="IPR013549">
    <property type="entry name" value="DUF1731"/>
</dbReference>
<evidence type="ECO:0000313" key="5">
    <source>
        <dbReference type="Proteomes" id="UP000482800"/>
    </source>
</evidence>
<comment type="similarity">
    <text evidence="1">Belongs to the NAD(P)-dependent epimerase/dehydratase family. SDR39U1 subfamily.</text>
</comment>
<dbReference type="InterPro" id="IPR001509">
    <property type="entry name" value="Epimerase_deHydtase"/>
</dbReference>
<dbReference type="InterPro" id="IPR010099">
    <property type="entry name" value="SDR39U1"/>
</dbReference>
<feature type="domain" description="DUF1731" evidence="3">
    <location>
        <begin position="251"/>
        <end position="295"/>
    </location>
</feature>
<dbReference type="Proteomes" id="UP000482800">
    <property type="component" value="Unassembled WGS sequence"/>
</dbReference>
<dbReference type="Gene3D" id="3.40.50.720">
    <property type="entry name" value="NAD(P)-binding Rossmann-like Domain"/>
    <property type="match status" value="1"/>
</dbReference>
<keyword evidence="5" id="KW-1185">Reference proteome</keyword>
<evidence type="ECO:0000259" key="2">
    <source>
        <dbReference type="Pfam" id="PF01370"/>
    </source>
</evidence>
<evidence type="ECO:0000259" key="3">
    <source>
        <dbReference type="Pfam" id="PF08338"/>
    </source>
</evidence>
<dbReference type="AlphaFoldDB" id="A0A6V8KP88"/>
<proteinExistence type="inferred from homology"/>
<evidence type="ECO:0000256" key="1">
    <source>
        <dbReference type="ARBA" id="ARBA00009353"/>
    </source>
</evidence>
<protein>
    <submittedName>
        <fullName evidence="4">Epimerase</fullName>
    </submittedName>
</protein>
<organism evidence="4 5">
    <name type="scientific">Phytohabitans houttuyneae</name>
    <dbReference type="NCBI Taxonomy" id="1076126"/>
    <lineage>
        <taxon>Bacteria</taxon>
        <taxon>Bacillati</taxon>
        <taxon>Actinomycetota</taxon>
        <taxon>Actinomycetes</taxon>
        <taxon>Micromonosporales</taxon>
        <taxon>Micromonosporaceae</taxon>
    </lineage>
</organism>
<name>A0A6V8KP88_9ACTN</name>
<evidence type="ECO:0000313" key="4">
    <source>
        <dbReference type="EMBL" id="GFJ85654.1"/>
    </source>
</evidence>
<dbReference type="EMBL" id="BLPF01000004">
    <property type="protein sequence ID" value="GFJ85654.1"/>
    <property type="molecule type" value="Genomic_DNA"/>
</dbReference>
<dbReference type="NCBIfam" id="TIGR01777">
    <property type="entry name" value="yfcH"/>
    <property type="match status" value="1"/>
</dbReference>
<accession>A0A6V8KP88</accession>
<dbReference type="PANTHER" id="PTHR11092">
    <property type="entry name" value="SUGAR NUCLEOTIDE EPIMERASE RELATED"/>
    <property type="match status" value="1"/>
</dbReference>
<dbReference type="RefSeq" id="WP_173070838.1">
    <property type="nucleotide sequence ID" value="NZ_BAABGO010000009.1"/>
</dbReference>
<feature type="domain" description="NAD-dependent epimerase/dehydratase" evidence="2">
    <location>
        <begin position="3"/>
        <end position="215"/>
    </location>
</feature>
<dbReference type="Pfam" id="PF08338">
    <property type="entry name" value="DUF1731"/>
    <property type="match status" value="1"/>
</dbReference>
<dbReference type="InterPro" id="IPR036291">
    <property type="entry name" value="NAD(P)-bd_dom_sf"/>
</dbReference>
<dbReference type="SUPFAM" id="SSF51735">
    <property type="entry name" value="NAD(P)-binding Rossmann-fold domains"/>
    <property type="match status" value="1"/>
</dbReference>
<comment type="caution">
    <text evidence="4">The sequence shown here is derived from an EMBL/GenBank/DDBJ whole genome shotgun (WGS) entry which is preliminary data.</text>
</comment>
<dbReference type="Pfam" id="PF01370">
    <property type="entry name" value="Epimerase"/>
    <property type="match status" value="1"/>
</dbReference>
<reference evidence="4 5" key="2">
    <citation type="submission" date="2020-03" db="EMBL/GenBank/DDBJ databases">
        <authorList>
            <person name="Ichikawa N."/>
            <person name="Kimura A."/>
            <person name="Kitahashi Y."/>
            <person name="Uohara A."/>
        </authorList>
    </citation>
    <scope>NUCLEOTIDE SEQUENCE [LARGE SCALE GENOMIC DNA]</scope>
    <source>
        <strain evidence="4 5">NBRC 108639</strain>
    </source>
</reference>
<reference evidence="4 5" key="1">
    <citation type="submission" date="2020-03" db="EMBL/GenBank/DDBJ databases">
        <title>Whole genome shotgun sequence of Phytohabitans houttuyneae NBRC 108639.</title>
        <authorList>
            <person name="Komaki H."/>
            <person name="Tamura T."/>
        </authorList>
    </citation>
    <scope>NUCLEOTIDE SEQUENCE [LARGE SCALE GENOMIC DNA]</scope>
    <source>
        <strain evidence="4 5">NBRC 108639</strain>
    </source>
</reference>
<sequence>MRVVISGASGFLGQRLAQWLGESGHQVTRLVRRRDAGAGEIPWDPAAGTLDPAALAPHDAVVNLSGAHIGDHRWTERYKRVLIASRVDSTGTLARTLAALPAGGRPATLVNVGGINWYGDTGDTTVDEQSAAGTGFLADLCKVWEAATAPAEEAGVRVVRLRSGTPLHREGGYLKPQMLPFRLGIGGKLGSGRQWMPWVSMVDWLLAVAFVLERDDIAGPVNVVSPEPVRNSEFTKELGAALHRPVIMPLPTPALRIALGEMAPETLASVRARPGVLLDAGFTFRQPAVRDALEAALHDR</sequence>
<gene>
    <name evidence="4" type="ORF">Phou_098340</name>
</gene>